<organism evidence="1 2">
    <name type="scientific">Vaccinium darrowii</name>
    <dbReference type="NCBI Taxonomy" id="229202"/>
    <lineage>
        <taxon>Eukaryota</taxon>
        <taxon>Viridiplantae</taxon>
        <taxon>Streptophyta</taxon>
        <taxon>Embryophyta</taxon>
        <taxon>Tracheophyta</taxon>
        <taxon>Spermatophyta</taxon>
        <taxon>Magnoliopsida</taxon>
        <taxon>eudicotyledons</taxon>
        <taxon>Gunneridae</taxon>
        <taxon>Pentapetalae</taxon>
        <taxon>asterids</taxon>
        <taxon>Ericales</taxon>
        <taxon>Ericaceae</taxon>
        <taxon>Vaccinioideae</taxon>
        <taxon>Vaccinieae</taxon>
        <taxon>Vaccinium</taxon>
    </lineage>
</organism>
<dbReference type="Proteomes" id="UP000828048">
    <property type="component" value="Chromosome 4"/>
</dbReference>
<evidence type="ECO:0000313" key="1">
    <source>
        <dbReference type="EMBL" id="KAH7860701.1"/>
    </source>
</evidence>
<keyword evidence="2" id="KW-1185">Reference proteome</keyword>
<name>A0ACB7Z5S2_9ERIC</name>
<protein>
    <submittedName>
        <fullName evidence="1">Uncharacterized protein</fullName>
    </submittedName>
</protein>
<proteinExistence type="predicted"/>
<reference evidence="1 2" key="1">
    <citation type="journal article" date="2021" name="Hortic Res">
        <title>High-quality reference genome and annotation aids understanding of berry development for evergreen blueberry (Vaccinium darrowii).</title>
        <authorList>
            <person name="Yu J."/>
            <person name="Hulse-Kemp A.M."/>
            <person name="Babiker E."/>
            <person name="Staton M."/>
        </authorList>
    </citation>
    <scope>NUCLEOTIDE SEQUENCE [LARGE SCALE GENOMIC DNA]</scope>
    <source>
        <strain evidence="2">cv. NJ 8807/NJ 8810</strain>
        <tissue evidence="1">Young leaf</tissue>
    </source>
</reference>
<sequence>MNDSSKRPKVSPPKYGLSPNSPSSSLKQPMSSLFAASWSSPVGNHNCFLKGCTSVDYISGTKLWDKSVPVASETGGDIVDNRKKFPNQDASFVVSPPVSLAIGTDLSFGTIYCHDSIDNGELLRTGVTTVGIRVTAGIEINHEFAGSDLKAIPTTKLAAKPKWKRLHN</sequence>
<accession>A0ACB7Z5S2</accession>
<evidence type="ECO:0000313" key="2">
    <source>
        <dbReference type="Proteomes" id="UP000828048"/>
    </source>
</evidence>
<gene>
    <name evidence="1" type="ORF">Vadar_016960</name>
</gene>
<dbReference type="EMBL" id="CM037154">
    <property type="protein sequence ID" value="KAH7860701.1"/>
    <property type="molecule type" value="Genomic_DNA"/>
</dbReference>
<comment type="caution">
    <text evidence="1">The sequence shown here is derived from an EMBL/GenBank/DDBJ whole genome shotgun (WGS) entry which is preliminary data.</text>
</comment>